<sequence length="193" mass="21092">MPRATVHIAYHPTSGGSRGIVNACMPYQNSGVGPRTTVFSTAEVSGDRAIARHMEQVVLAYFTRLSPSNVSTWVGSWRCYHALAFAQFMKRISPRARYIFLRPVPLPGSARQSGKRKAEAKSEEEAFRASASSPPGKYEYINIGSRQDKLDPTVLGKLPPPAANAAALVHKYWTSAFGEAGRERRIDGVVEVG</sequence>
<dbReference type="EMBL" id="JBFOLJ010000007">
    <property type="protein sequence ID" value="KAL2521141.1"/>
    <property type="molecule type" value="Genomic_DNA"/>
</dbReference>
<comment type="caution">
    <text evidence="2">The sequence shown here is derived from an EMBL/GenBank/DDBJ whole genome shotgun (WGS) entry which is preliminary data.</text>
</comment>
<feature type="region of interest" description="Disordered" evidence="1">
    <location>
        <begin position="108"/>
        <end position="134"/>
    </location>
</feature>
<gene>
    <name evidence="2" type="ORF">Fot_25064</name>
</gene>
<feature type="compositionally biased region" description="Basic and acidic residues" evidence="1">
    <location>
        <begin position="116"/>
        <end position="127"/>
    </location>
</feature>
<dbReference type="AlphaFoldDB" id="A0ABD1U7Z6"/>
<accession>A0ABD1U7Z6</accession>
<evidence type="ECO:0000313" key="2">
    <source>
        <dbReference type="EMBL" id="KAL2521141.1"/>
    </source>
</evidence>
<name>A0ABD1U7Z6_9LAMI</name>
<evidence type="ECO:0000313" key="3">
    <source>
        <dbReference type="Proteomes" id="UP001604277"/>
    </source>
</evidence>
<protein>
    <submittedName>
        <fullName evidence="2">Uncharacterized protein</fullName>
    </submittedName>
</protein>
<evidence type="ECO:0000256" key="1">
    <source>
        <dbReference type="SAM" id="MobiDB-lite"/>
    </source>
</evidence>
<keyword evidence="3" id="KW-1185">Reference proteome</keyword>
<dbReference type="Proteomes" id="UP001604277">
    <property type="component" value="Unassembled WGS sequence"/>
</dbReference>
<reference evidence="3" key="1">
    <citation type="submission" date="2024-07" db="EMBL/GenBank/DDBJ databases">
        <title>Two chromosome-level genome assemblies of Korean endemic species Abeliophyllum distichum and Forsythia ovata (Oleaceae).</title>
        <authorList>
            <person name="Jang H."/>
        </authorList>
    </citation>
    <scope>NUCLEOTIDE SEQUENCE [LARGE SCALE GENOMIC DNA]</scope>
</reference>
<proteinExistence type="predicted"/>
<organism evidence="2 3">
    <name type="scientific">Forsythia ovata</name>
    <dbReference type="NCBI Taxonomy" id="205694"/>
    <lineage>
        <taxon>Eukaryota</taxon>
        <taxon>Viridiplantae</taxon>
        <taxon>Streptophyta</taxon>
        <taxon>Embryophyta</taxon>
        <taxon>Tracheophyta</taxon>
        <taxon>Spermatophyta</taxon>
        <taxon>Magnoliopsida</taxon>
        <taxon>eudicotyledons</taxon>
        <taxon>Gunneridae</taxon>
        <taxon>Pentapetalae</taxon>
        <taxon>asterids</taxon>
        <taxon>lamiids</taxon>
        <taxon>Lamiales</taxon>
        <taxon>Oleaceae</taxon>
        <taxon>Forsythieae</taxon>
        <taxon>Forsythia</taxon>
    </lineage>
</organism>